<dbReference type="InterPro" id="IPR050109">
    <property type="entry name" value="HTH-type_TetR-like_transc_reg"/>
</dbReference>
<dbReference type="PRINTS" id="PR00455">
    <property type="entry name" value="HTHTETR"/>
</dbReference>
<gene>
    <name evidence="6" type="ORF">GKO32_02860</name>
</gene>
<organism evidence="6 7">
    <name type="scientific">Amycolatopsis pithecellobii</name>
    <dbReference type="NCBI Taxonomy" id="664692"/>
    <lineage>
        <taxon>Bacteria</taxon>
        <taxon>Bacillati</taxon>
        <taxon>Actinomycetota</taxon>
        <taxon>Actinomycetes</taxon>
        <taxon>Pseudonocardiales</taxon>
        <taxon>Pseudonocardiaceae</taxon>
        <taxon>Amycolatopsis</taxon>
    </lineage>
</organism>
<dbReference type="AlphaFoldDB" id="A0A6N7YX54"/>
<dbReference type="EMBL" id="WMBA01000003">
    <property type="protein sequence ID" value="MTD52919.1"/>
    <property type="molecule type" value="Genomic_DNA"/>
</dbReference>
<feature type="domain" description="HTH tetR-type" evidence="5">
    <location>
        <begin position="239"/>
        <end position="299"/>
    </location>
</feature>
<dbReference type="GO" id="GO:0003700">
    <property type="term" value="F:DNA-binding transcription factor activity"/>
    <property type="evidence" value="ECO:0007669"/>
    <property type="project" value="TreeGrafter"/>
</dbReference>
<evidence type="ECO:0000256" key="2">
    <source>
        <dbReference type="ARBA" id="ARBA00023125"/>
    </source>
</evidence>
<feature type="domain" description="HTH tetR-type" evidence="5">
    <location>
        <begin position="24"/>
        <end position="84"/>
    </location>
</feature>
<keyword evidence="1" id="KW-0805">Transcription regulation</keyword>
<evidence type="ECO:0000256" key="4">
    <source>
        <dbReference type="PROSITE-ProRule" id="PRU00335"/>
    </source>
</evidence>
<keyword evidence="7" id="KW-1185">Reference proteome</keyword>
<dbReference type="Pfam" id="PF00440">
    <property type="entry name" value="TetR_N"/>
    <property type="match status" value="2"/>
</dbReference>
<dbReference type="RefSeq" id="WP_154755181.1">
    <property type="nucleotide sequence ID" value="NZ_WMBA01000003.1"/>
</dbReference>
<evidence type="ECO:0000313" key="6">
    <source>
        <dbReference type="EMBL" id="MTD52919.1"/>
    </source>
</evidence>
<accession>A0A6N7YX54</accession>
<protein>
    <submittedName>
        <fullName evidence="6">TetR family transcriptional regulator</fullName>
    </submittedName>
</protein>
<dbReference type="Gene3D" id="1.10.357.10">
    <property type="entry name" value="Tetracycline Repressor, domain 2"/>
    <property type="match status" value="2"/>
</dbReference>
<name>A0A6N7YX54_9PSEU</name>
<dbReference type="Proteomes" id="UP000440096">
    <property type="component" value="Unassembled WGS sequence"/>
</dbReference>
<dbReference type="GO" id="GO:0000976">
    <property type="term" value="F:transcription cis-regulatory region binding"/>
    <property type="evidence" value="ECO:0007669"/>
    <property type="project" value="TreeGrafter"/>
</dbReference>
<dbReference type="InterPro" id="IPR001647">
    <property type="entry name" value="HTH_TetR"/>
</dbReference>
<evidence type="ECO:0000256" key="3">
    <source>
        <dbReference type="ARBA" id="ARBA00023163"/>
    </source>
</evidence>
<dbReference type="PROSITE" id="PS50977">
    <property type="entry name" value="HTH_TETR_2"/>
    <property type="match status" value="2"/>
</dbReference>
<proteinExistence type="predicted"/>
<feature type="DNA-binding region" description="H-T-H motif" evidence="4">
    <location>
        <begin position="262"/>
        <end position="281"/>
    </location>
</feature>
<feature type="DNA-binding region" description="H-T-H motif" evidence="4">
    <location>
        <begin position="47"/>
        <end position="66"/>
    </location>
</feature>
<dbReference type="OrthoDB" id="4456617at2"/>
<dbReference type="InterPro" id="IPR009057">
    <property type="entry name" value="Homeodomain-like_sf"/>
</dbReference>
<dbReference type="SUPFAM" id="SSF46689">
    <property type="entry name" value="Homeodomain-like"/>
    <property type="match status" value="2"/>
</dbReference>
<sequence>MTKRLSQPREVSDRVRGVRSARGQRTIDEITRSADKLFASQGYFSTTVEDIAKEAGRSSAAVYQYFDNKAAILELLSERLVDFAGPRALERIPLPENEYDHAAFVRAAAGFWQTYLTFKGVMVALFQLSTVDERFAGIEKKVRAVGHQVFGIFLARAREHGFANDVDQKLTPVLIDVMNEHYRFISSGHLISPDRQPESFDEVSVLAAIWYRAFYAVPREPIVHVPLKRSRKARKPARSEGKELWAAAGRHVFEQKSFLTAGVRDIAEEAGMSLGAFYNYFDTKEDLLLHLAEEFNDTILQGLRFPDEPGSMRISRLVTTLWRTYTENRAVVHGIFQLSMLDSEFAADWRRTRRPVVKLIEDHVIQAEADRGGNDLDAAGVAEALWSMLEHCAYLWGTRRSDLMVGAVSEAELCRAMSDLWYRVLHGVLPPDGLLSVL</sequence>
<dbReference type="SUPFAM" id="SSF48498">
    <property type="entry name" value="Tetracyclin repressor-like, C-terminal domain"/>
    <property type="match status" value="2"/>
</dbReference>
<evidence type="ECO:0000313" key="7">
    <source>
        <dbReference type="Proteomes" id="UP000440096"/>
    </source>
</evidence>
<dbReference type="InterPro" id="IPR036271">
    <property type="entry name" value="Tet_transcr_reg_TetR-rel_C_sf"/>
</dbReference>
<dbReference type="Gene3D" id="1.10.10.60">
    <property type="entry name" value="Homeodomain-like"/>
    <property type="match status" value="2"/>
</dbReference>
<evidence type="ECO:0000256" key="1">
    <source>
        <dbReference type="ARBA" id="ARBA00023015"/>
    </source>
</evidence>
<dbReference type="PANTHER" id="PTHR30055">
    <property type="entry name" value="HTH-TYPE TRANSCRIPTIONAL REGULATOR RUTR"/>
    <property type="match status" value="1"/>
</dbReference>
<comment type="caution">
    <text evidence="6">The sequence shown here is derived from an EMBL/GenBank/DDBJ whole genome shotgun (WGS) entry which is preliminary data.</text>
</comment>
<reference evidence="6 7" key="1">
    <citation type="submission" date="2019-11" db="EMBL/GenBank/DDBJ databases">
        <title>Draft genome of Amycolatopsis RM579.</title>
        <authorList>
            <person name="Duangmal K."/>
            <person name="Mingma R."/>
        </authorList>
    </citation>
    <scope>NUCLEOTIDE SEQUENCE [LARGE SCALE GENOMIC DNA]</scope>
    <source>
        <strain evidence="6 7">RM579</strain>
    </source>
</reference>
<keyword evidence="2 4" id="KW-0238">DNA-binding</keyword>
<keyword evidence="3" id="KW-0804">Transcription</keyword>
<dbReference type="PANTHER" id="PTHR30055:SF234">
    <property type="entry name" value="HTH-TYPE TRANSCRIPTIONAL REGULATOR BETI"/>
    <property type="match status" value="1"/>
</dbReference>
<evidence type="ECO:0000259" key="5">
    <source>
        <dbReference type="PROSITE" id="PS50977"/>
    </source>
</evidence>